<accession>A0A0P9CYW5</accession>
<name>A0A0P9CYW5_9CHLR</name>
<feature type="compositionally biased region" description="Acidic residues" evidence="1">
    <location>
        <begin position="70"/>
        <end position="84"/>
    </location>
</feature>
<keyword evidence="3" id="KW-1185">Reference proteome</keyword>
<evidence type="ECO:0000313" key="3">
    <source>
        <dbReference type="Proteomes" id="UP000050509"/>
    </source>
</evidence>
<feature type="compositionally biased region" description="Basic and acidic residues" evidence="1">
    <location>
        <begin position="15"/>
        <end position="25"/>
    </location>
</feature>
<protein>
    <submittedName>
        <fullName evidence="2">Uncharacterized protein</fullName>
    </submittedName>
</protein>
<dbReference type="AlphaFoldDB" id="A0A0P9CYW5"/>
<comment type="caution">
    <text evidence="2">The sequence shown here is derived from an EMBL/GenBank/DDBJ whole genome shotgun (WGS) entry which is preliminary data.</text>
</comment>
<gene>
    <name evidence="2" type="ORF">SE17_19955</name>
</gene>
<feature type="region of interest" description="Disordered" evidence="1">
    <location>
        <begin position="1"/>
        <end position="84"/>
    </location>
</feature>
<sequence>MKQKQKRSKKNNPKKATEFKAEQEARGQASEPASAQQLGATEDDVQPLTPPAADTPIKPAPVARKRYAQDVEDVIDPADELTPG</sequence>
<dbReference type="EMBL" id="LJCR01000826">
    <property type="protein sequence ID" value="KPV51658.1"/>
    <property type="molecule type" value="Genomic_DNA"/>
</dbReference>
<evidence type="ECO:0000313" key="2">
    <source>
        <dbReference type="EMBL" id="KPV51658.1"/>
    </source>
</evidence>
<feature type="compositionally biased region" description="Basic residues" evidence="1">
    <location>
        <begin position="1"/>
        <end position="13"/>
    </location>
</feature>
<evidence type="ECO:0000256" key="1">
    <source>
        <dbReference type="SAM" id="MobiDB-lite"/>
    </source>
</evidence>
<proteinExistence type="predicted"/>
<dbReference type="Proteomes" id="UP000050509">
    <property type="component" value="Unassembled WGS sequence"/>
</dbReference>
<reference evidence="2 3" key="1">
    <citation type="submission" date="2015-09" db="EMBL/GenBank/DDBJ databases">
        <title>Draft genome sequence of Kouleothrix aurantiaca JCM 19913.</title>
        <authorList>
            <person name="Hemp J."/>
        </authorList>
    </citation>
    <scope>NUCLEOTIDE SEQUENCE [LARGE SCALE GENOMIC DNA]</scope>
    <source>
        <strain evidence="2 3">COM-B</strain>
    </source>
</reference>
<organism evidence="2 3">
    <name type="scientific">Kouleothrix aurantiaca</name>
    <dbReference type="NCBI Taxonomy" id="186479"/>
    <lineage>
        <taxon>Bacteria</taxon>
        <taxon>Bacillati</taxon>
        <taxon>Chloroflexota</taxon>
        <taxon>Chloroflexia</taxon>
        <taxon>Chloroflexales</taxon>
        <taxon>Roseiflexineae</taxon>
        <taxon>Roseiflexaceae</taxon>
        <taxon>Kouleothrix</taxon>
    </lineage>
</organism>